<comment type="similarity">
    <text evidence="1 3">Belongs to the short-chain dehydrogenases/reductases (SDR) family.</text>
</comment>
<dbReference type="Pfam" id="PF00106">
    <property type="entry name" value="adh_short"/>
    <property type="match status" value="1"/>
</dbReference>
<dbReference type="SUPFAM" id="SSF51735">
    <property type="entry name" value="NAD(P)-binding Rossmann-fold domains"/>
    <property type="match status" value="1"/>
</dbReference>
<name>A0ABT7K8S6_9HYPH</name>
<evidence type="ECO:0000313" key="4">
    <source>
        <dbReference type="EMBL" id="MDL2404992.1"/>
    </source>
</evidence>
<proteinExistence type="inferred from homology"/>
<dbReference type="Proteomes" id="UP001172630">
    <property type="component" value="Unassembled WGS sequence"/>
</dbReference>
<dbReference type="NCBIfam" id="NF004824">
    <property type="entry name" value="PRK06180.1"/>
    <property type="match status" value="1"/>
</dbReference>
<keyword evidence="5" id="KW-1185">Reference proteome</keyword>
<accession>A0ABT7K8S6</accession>
<dbReference type="Gene3D" id="3.40.50.720">
    <property type="entry name" value="NAD(P)-binding Rossmann-like Domain"/>
    <property type="match status" value="1"/>
</dbReference>
<dbReference type="InterPro" id="IPR051911">
    <property type="entry name" value="SDR_oxidoreductase"/>
</dbReference>
<dbReference type="RefSeq" id="WP_285877912.1">
    <property type="nucleotide sequence ID" value="NZ_JARFYN010000004.1"/>
</dbReference>
<evidence type="ECO:0000313" key="5">
    <source>
        <dbReference type="Proteomes" id="UP001172630"/>
    </source>
</evidence>
<dbReference type="PANTHER" id="PTHR43976:SF16">
    <property type="entry name" value="SHORT-CHAIN DEHYDROGENASE_REDUCTASE FAMILY PROTEIN"/>
    <property type="match status" value="1"/>
</dbReference>
<reference evidence="4" key="1">
    <citation type="submission" date="2023-06" db="EMBL/GenBank/DDBJ databases">
        <title>Phylogenetic Diversity of Rhizobium strains.</title>
        <authorList>
            <person name="Moura F.T."/>
            <person name="Helene L.C.F."/>
            <person name="Hungria M."/>
        </authorList>
    </citation>
    <scope>NUCLEOTIDE SEQUENCE</scope>
    <source>
        <strain evidence="4">CCGE524</strain>
    </source>
</reference>
<dbReference type="PRINTS" id="PR00081">
    <property type="entry name" value="GDHRDH"/>
</dbReference>
<protein>
    <submittedName>
        <fullName evidence="4">Oxidoreductase</fullName>
    </submittedName>
</protein>
<sequence length="282" mass="30566">MPGTKTDTKTFFITGVSSGFGRALAEAALADGHKVVGTLRKEADRAEFEALKPGSAFGKLFDVTDTAAIAPVIAAVENEIAPIDVLVNNAGYGHEGLVEESTIDELRRQFEVNVFGPVAVIQAVLPYMRERRAGHILNITSMGGIITLPGISFYHGSKFALEGISESLGKEVKSFGIHVTAAEPGGFRTDWAGRSMVRAERSIPDYDEVFEPLRQRRLERSGKQPGDPKKAAQVMLKLIASDNPPTHLLLGRDAISLVREKLGLLKSEFDAWEQVSASTDFD</sequence>
<organism evidence="4 5">
    <name type="scientific">Rhizobium calliandrae</name>
    <dbReference type="NCBI Taxonomy" id="1312182"/>
    <lineage>
        <taxon>Bacteria</taxon>
        <taxon>Pseudomonadati</taxon>
        <taxon>Pseudomonadota</taxon>
        <taxon>Alphaproteobacteria</taxon>
        <taxon>Hyphomicrobiales</taxon>
        <taxon>Rhizobiaceae</taxon>
        <taxon>Rhizobium/Agrobacterium group</taxon>
        <taxon>Rhizobium</taxon>
    </lineage>
</organism>
<evidence type="ECO:0000256" key="3">
    <source>
        <dbReference type="RuleBase" id="RU000363"/>
    </source>
</evidence>
<keyword evidence="2" id="KW-0560">Oxidoreductase</keyword>
<evidence type="ECO:0000256" key="2">
    <source>
        <dbReference type="ARBA" id="ARBA00023002"/>
    </source>
</evidence>
<dbReference type="InterPro" id="IPR002347">
    <property type="entry name" value="SDR_fam"/>
</dbReference>
<gene>
    <name evidence="4" type="ORF">PY650_04825</name>
</gene>
<dbReference type="EMBL" id="JARFYN010000004">
    <property type="protein sequence ID" value="MDL2404992.1"/>
    <property type="molecule type" value="Genomic_DNA"/>
</dbReference>
<dbReference type="InterPro" id="IPR036291">
    <property type="entry name" value="NAD(P)-bd_dom_sf"/>
</dbReference>
<dbReference type="CDD" id="cd05374">
    <property type="entry name" value="17beta-HSD-like_SDR_c"/>
    <property type="match status" value="1"/>
</dbReference>
<evidence type="ECO:0000256" key="1">
    <source>
        <dbReference type="ARBA" id="ARBA00006484"/>
    </source>
</evidence>
<dbReference type="PANTHER" id="PTHR43976">
    <property type="entry name" value="SHORT CHAIN DEHYDROGENASE"/>
    <property type="match status" value="1"/>
</dbReference>
<dbReference type="PRINTS" id="PR00080">
    <property type="entry name" value="SDRFAMILY"/>
</dbReference>
<comment type="caution">
    <text evidence="4">The sequence shown here is derived from an EMBL/GenBank/DDBJ whole genome shotgun (WGS) entry which is preliminary data.</text>
</comment>